<dbReference type="InterPro" id="IPR028992">
    <property type="entry name" value="Hedgehog/Intein_dom"/>
</dbReference>
<evidence type="ECO:0000313" key="3">
    <source>
        <dbReference type="EMBL" id="QPZ91507.1"/>
    </source>
</evidence>
<evidence type="ECO:0000259" key="2">
    <source>
        <dbReference type="Pfam" id="PF13403"/>
    </source>
</evidence>
<dbReference type="Pfam" id="PF13403">
    <property type="entry name" value="Hint_2"/>
    <property type="match status" value="1"/>
</dbReference>
<dbReference type="RefSeq" id="WP_165756954.1">
    <property type="nucleotide sequence ID" value="NZ_CP053562.1"/>
</dbReference>
<gene>
    <name evidence="3" type="ORF">AKL02_011780</name>
</gene>
<reference evidence="3 4" key="1">
    <citation type="submission" date="2020-05" db="EMBL/GenBank/DDBJ databases">
        <title>Thioclava electrotropha strain Elox9 finished genome.</title>
        <authorList>
            <person name="Rowe A.R."/>
            <person name="Wilbanks E.G."/>
        </authorList>
    </citation>
    <scope>NUCLEOTIDE SEQUENCE [LARGE SCALE GENOMIC DNA]</scope>
    <source>
        <strain evidence="3 4">Elox9</strain>
    </source>
</reference>
<feature type="region of interest" description="Disordered" evidence="1">
    <location>
        <begin position="8"/>
        <end position="39"/>
    </location>
</feature>
<name>A0ABX6YUJ5_9RHOB</name>
<organism evidence="3 4">
    <name type="scientific">Thioclava electrotropha</name>
    <dbReference type="NCBI Taxonomy" id="1549850"/>
    <lineage>
        <taxon>Bacteria</taxon>
        <taxon>Pseudomonadati</taxon>
        <taxon>Pseudomonadota</taxon>
        <taxon>Alphaproteobacteria</taxon>
        <taxon>Rhodobacterales</taxon>
        <taxon>Paracoccaceae</taxon>
        <taxon>Thioclava</taxon>
    </lineage>
</organism>
<protein>
    <recommendedName>
        <fullName evidence="2">Hedgehog/Intein (Hint) domain-containing protein</fullName>
    </recommendedName>
</protein>
<evidence type="ECO:0000313" key="4">
    <source>
        <dbReference type="Proteomes" id="UP000192422"/>
    </source>
</evidence>
<sequence length="179" mass="19146">MAMLRQIIESNPRHSLPGPAGPNVTERVSPTEARKPKPDLSAGIAAGARVYTLDGAIPIEFLEPGDRIVTRSGTCKLKALRAGDYVGALIRILPGALGHDRPGAPLLIAQGAQLMMRDWRVQVIYGKREALLPAQSVVDGHYVTLGQGRARLFVLEFETPEVIYVDGVEMAAAVASVDA</sequence>
<feature type="domain" description="Hedgehog/Intein (Hint)" evidence="2">
    <location>
        <begin position="45"/>
        <end position="170"/>
    </location>
</feature>
<keyword evidence="4" id="KW-1185">Reference proteome</keyword>
<evidence type="ECO:0000256" key="1">
    <source>
        <dbReference type="SAM" id="MobiDB-lite"/>
    </source>
</evidence>
<accession>A0ABX6YUJ5</accession>
<proteinExistence type="predicted"/>
<dbReference type="Proteomes" id="UP000192422">
    <property type="component" value="Chromosome"/>
</dbReference>
<dbReference type="EMBL" id="CP053562">
    <property type="protein sequence ID" value="QPZ91507.1"/>
    <property type="molecule type" value="Genomic_DNA"/>
</dbReference>